<comment type="caution">
    <text evidence="1">The sequence shown here is derived from an EMBL/GenBank/DDBJ whole genome shotgun (WGS) entry which is preliminary data.</text>
</comment>
<protein>
    <submittedName>
        <fullName evidence="1">Uncharacterized protein</fullName>
    </submittedName>
</protein>
<dbReference type="Proteomes" id="UP000593566">
    <property type="component" value="Unassembled WGS sequence"/>
</dbReference>
<gene>
    <name evidence="1" type="ORF">HO133_009127</name>
</gene>
<keyword evidence="2" id="KW-1185">Reference proteome</keyword>
<name>A0A8H6CNC0_9LECA</name>
<evidence type="ECO:0000313" key="2">
    <source>
        <dbReference type="Proteomes" id="UP000593566"/>
    </source>
</evidence>
<organism evidence="1 2">
    <name type="scientific">Letharia lupina</name>
    <dbReference type="NCBI Taxonomy" id="560253"/>
    <lineage>
        <taxon>Eukaryota</taxon>
        <taxon>Fungi</taxon>
        <taxon>Dikarya</taxon>
        <taxon>Ascomycota</taxon>
        <taxon>Pezizomycotina</taxon>
        <taxon>Lecanoromycetes</taxon>
        <taxon>OSLEUM clade</taxon>
        <taxon>Lecanoromycetidae</taxon>
        <taxon>Lecanorales</taxon>
        <taxon>Lecanorineae</taxon>
        <taxon>Parmeliaceae</taxon>
        <taxon>Letharia</taxon>
    </lineage>
</organism>
<dbReference type="EMBL" id="JACCJB010000006">
    <property type="protein sequence ID" value="KAF6226261.1"/>
    <property type="molecule type" value="Genomic_DNA"/>
</dbReference>
<sequence length="137" mass="15789">MYVATAASAYGLDSYQALLAEPEDDILKPKCTLATQKSIAIARKHWRKFCQEIFPKSLDAEVDPIERLHHVCFRDLQTTTDEAQKKQLRELQRSRQTLRKRLLKEAAIEKRIRFFHCIDSDDIRQAKHGVPQGNVAA</sequence>
<reference evidence="1 2" key="1">
    <citation type="journal article" date="2020" name="Genomics">
        <title>Complete, high-quality genomes from long-read metagenomic sequencing of two wolf lichen thalli reveals enigmatic genome architecture.</title>
        <authorList>
            <person name="McKenzie S.K."/>
            <person name="Walston R.F."/>
            <person name="Allen J.L."/>
        </authorList>
    </citation>
    <scope>NUCLEOTIDE SEQUENCE [LARGE SCALE GENOMIC DNA]</scope>
    <source>
        <strain evidence="1">WasteWater1</strain>
    </source>
</reference>
<accession>A0A8H6CNC0</accession>
<dbReference type="GeneID" id="59337522"/>
<dbReference type="AlphaFoldDB" id="A0A8H6CNC0"/>
<dbReference type="RefSeq" id="XP_037154814.1">
    <property type="nucleotide sequence ID" value="XM_037299988.1"/>
</dbReference>
<evidence type="ECO:0000313" key="1">
    <source>
        <dbReference type="EMBL" id="KAF6226261.1"/>
    </source>
</evidence>
<proteinExistence type="predicted"/>